<dbReference type="InterPro" id="IPR046960">
    <property type="entry name" value="PPR_At4g14850-like_plant"/>
</dbReference>
<dbReference type="PANTHER" id="PTHR47926:SF440">
    <property type="entry name" value="REPEAT-CONTAINING PROTEIN, PUTATIVE-RELATED"/>
    <property type="match status" value="1"/>
</dbReference>
<dbReference type="Pfam" id="PF20431">
    <property type="entry name" value="E_motif"/>
    <property type="match status" value="1"/>
</dbReference>
<dbReference type="FunFam" id="1.25.40.10:FF:000348">
    <property type="entry name" value="Pentatricopeptide repeat-containing protein chloroplastic"/>
    <property type="match status" value="1"/>
</dbReference>
<dbReference type="OMA" id="GEAVHDY"/>
<dbReference type="Gene3D" id="1.25.40.10">
    <property type="entry name" value="Tetratricopeptide repeat domain"/>
    <property type="match status" value="4"/>
</dbReference>
<feature type="repeat" description="PPR" evidence="2">
    <location>
        <begin position="352"/>
        <end position="386"/>
    </location>
</feature>
<dbReference type="FunFam" id="1.25.40.10:FF:000184">
    <property type="entry name" value="Pentatricopeptide repeat-containing protein, chloroplastic"/>
    <property type="match status" value="1"/>
</dbReference>
<gene>
    <name evidence="3" type="ORF">HHK36_007036</name>
</gene>
<feature type="repeat" description="PPR" evidence="2">
    <location>
        <begin position="220"/>
        <end position="254"/>
    </location>
</feature>
<protein>
    <submittedName>
        <fullName evidence="3">Uncharacterized protein</fullName>
    </submittedName>
</protein>
<dbReference type="PROSITE" id="PS51375">
    <property type="entry name" value="PPR"/>
    <property type="match status" value="6"/>
</dbReference>
<feature type="repeat" description="PPR" evidence="2">
    <location>
        <begin position="290"/>
        <end position="324"/>
    </location>
</feature>
<keyword evidence="4" id="KW-1185">Reference proteome</keyword>
<dbReference type="NCBIfam" id="TIGR00756">
    <property type="entry name" value="PPR"/>
    <property type="match status" value="7"/>
</dbReference>
<dbReference type="Pfam" id="PF01535">
    <property type="entry name" value="PPR"/>
    <property type="match status" value="1"/>
</dbReference>
<organism evidence="3 4">
    <name type="scientific">Tetracentron sinense</name>
    <name type="common">Spur-leaf</name>
    <dbReference type="NCBI Taxonomy" id="13715"/>
    <lineage>
        <taxon>Eukaryota</taxon>
        <taxon>Viridiplantae</taxon>
        <taxon>Streptophyta</taxon>
        <taxon>Embryophyta</taxon>
        <taxon>Tracheophyta</taxon>
        <taxon>Spermatophyta</taxon>
        <taxon>Magnoliopsida</taxon>
        <taxon>Trochodendrales</taxon>
        <taxon>Trochodendraceae</taxon>
        <taxon>Tetracentron</taxon>
    </lineage>
</organism>
<dbReference type="Pfam" id="PF13041">
    <property type="entry name" value="PPR_2"/>
    <property type="match status" value="4"/>
</dbReference>
<feature type="repeat" description="PPR" evidence="2">
    <location>
        <begin position="453"/>
        <end position="487"/>
    </location>
</feature>
<name>A0A835DKV7_TETSI</name>
<dbReference type="OrthoDB" id="185373at2759"/>
<keyword evidence="1" id="KW-0677">Repeat</keyword>
<comment type="caution">
    <text evidence="3">The sequence shown here is derived from an EMBL/GenBank/DDBJ whole genome shotgun (WGS) entry which is preliminary data.</text>
</comment>
<dbReference type="FunFam" id="1.25.40.10:FF:000968">
    <property type="entry name" value="Pentatricopeptide repeat-containing protein, mitochondrial"/>
    <property type="match status" value="1"/>
</dbReference>
<dbReference type="AlphaFoldDB" id="A0A835DKV7"/>
<evidence type="ECO:0000313" key="3">
    <source>
        <dbReference type="EMBL" id="KAF8407898.1"/>
    </source>
</evidence>
<proteinExistence type="predicted"/>
<dbReference type="GO" id="GO:0003723">
    <property type="term" value="F:RNA binding"/>
    <property type="evidence" value="ECO:0007669"/>
    <property type="project" value="InterPro"/>
</dbReference>
<dbReference type="EMBL" id="JABCRI010000004">
    <property type="protein sequence ID" value="KAF8407898.1"/>
    <property type="molecule type" value="Genomic_DNA"/>
</dbReference>
<accession>A0A835DKV7</accession>
<evidence type="ECO:0000313" key="4">
    <source>
        <dbReference type="Proteomes" id="UP000655225"/>
    </source>
</evidence>
<reference evidence="3 4" key="1">
    <citation type="submission" date="2020-04" db="EMBL/GenBank/DDBJ databases">
        <title>Plant Genome Project.</title>
        <authorList>
            <person name="Zhang R.-G."/>
        </authorList>
    </citation>
    <scope>NUCLEOTIDE SEQUENCE [LARGE SCALE GENOMIC DNA]</scope>
    <source>
        <strain evidence="3">YNK0</strain>
        <tissue evidence="3">Leaf</tissue>
    </source>
</reference>
<feature type="repeat" description="PPR" evidence="2">
    <location>
        <begin position="422"/>
        <end position="452"/>
    </location>
</feature>
<evidence type="ECO:0000256" key="1">
    <source>
        <dbReference type="ARBA" id="ARBA00022737"/>
    </source>
</evidence>
<evidence type="ECO:0000256" key="2">
    <source>
        <dbReference type="PROSITE-ProRule" id="PRU00708"/>
    </source>
</evidence>
<dbReference type="Proteomes" id="UP000655225">
    <property type="component" value="Unassembled WGS sequence"/>
</dbReference>
<dbReference type="PANTHER" id="PTHR47926">
    <property type="entry name" value="PENTATRICOPEPTIDE REPEAT-CONTAINING PROTEIN"/>
    <property type="match status" value="1"/>
</dbReference>
<feature type="repeat" description="PPR" evidence="2">
    <location>
        <begin position="119"/>
        <end position="153"/>
    </location>
</feature>
<dbReference type="InterPro" id="IPR011990">
    <property type="entry name" value="TPR-like_helical_dom_sf"/>
</dbReference>
<sequence length="657" mass="73457">MRGRFLFETSSSGIYTIPISRVCDEGKKCFVGCVISITSLQILNPISRLFSSSSTTPSKQIISKNSIAMDTVKELHANLIRTGFHTDPNSISDVLRSYAHSPSNLHKALLVFNQIQRPTTFNWNWMIRGLSQSDRPNEAICLYNLMLHQGVAINKLTFIFVLKACACVPDIINGRKIHVHCLKLGFESELFVSNALIHMYASCSDLDLAGKLFNGMPERDLVSWNSLICGYSRNKRFREVLNLFETMQVEKVKADAVTMVKVVLACSHLGDKELADSVVNYIEENHVEMDVYLGNTLIDLYGRRGAVESARKLFDRMPERNIVSWNALIMGYAKAGNLVAARKLFDDMPWRDVISWTSMITGYSQTDQFSDAVMLFREMMVAKVKPDEITIASVLSACAHLGALDIGKAVHDYIRMHNIKEDIFVGNSLIDMYCKCGCIEKALELFREMTEKDAVSWTSVICGLAVNGYANQALEFFSQMLSNGVRPSHVTFVAVLLACTHTGLIDEGLEYFENMTKVHKIEPSMKHYGCVVDLLSRPGNLDRAYEFIKKMPVAPDAVVWRILLSASKLHENVAMAEIAMNKLLKLDSSNSGNYVLLSNTYAGADRWDASMNMREMMKESNVQKAPGCSSIEVNGMIHESVAPDKLPLPRNDQALTG</sequence>
<dbReference type="Pfam" id="PF12854">
    <property type="entry name" value="PPR_1"/>
    <property type="match status" value="1"/>
</dbReference>
<dbReference type="InterPro" id="IPR046848">
    <property type="entry name" value="E_motif"/>
</dbReference>
<dbReference type="GO" id="GO:0009451">
    <property type="term" value="P:RNA modification"/>
    <property type="evidence" value="ECO:0007669"/>
    <property type="project" value="InterPro"/>
</dbReference>
<dbReference type="InterPro" id="IPR002885">
    <property type="entry name" value="PPR_rpt"/>
</dbReference>